<evidence type="ECO:0000313" key="5">
    <source>
        <dbReference type="EMBL" id="KAJ8985685.1"/>
    </source>
</evidence>
<name>A0ABQ9K832_9CUCU</name>
<sequence length="158" mass="16713">MIKIILPLISLVGTLASADSYSQSDAYGPPSSNQGTTSYKFEYGVNDPNTQDIKSQMEQRDGHQVTGSYMLKEADGTTRIVRYKSTPNAGFEATVERKGTAMHPSQYGQGYGYGKGSSGAPVYGPPGKGNEGSGGATSYVGVTKWKNQGDEGPKGYGH</sequence>
<gene>
    <name evidence="5" type="ORF">NQ317_015185</name>
</gene>
<protein>
    <submittedName>
        <fullName evidence="5">Uncharacterized protein</fullName>
    </submittedName>
</protein>
<accession>A0ABQ9K832</accession>
<dbReference type="Proteomes" id="UP001162164">
    <property type="component" value="Unassembled WGS sequence"/>
</dbReference>
<feature type="region of interest" description="Disordered" evidence="3">
    <location>
        <begin position="22"/>
        <end position="50"/>
    </location>
</feature>
<organism evidence="5 6">
    <name type="scientific">Molorchus minor</name>
    <dbReference type="NCBI Taxonomy" id="1323400"/>
    <lineage>
        <taxon>Eukaryota</taxon>
        <taxon>Metazoa</taxon>
        <taxon>Ecdysozoa</taxon>
        <taxon>Arthropoda</taxon>
        <taxon>Hexapoda</taxon>
        <taxon>Insecta</taxon>
        <taxon>Pterygota</taxon>
        <taxon>Neoptera</taxon>
        <taxon>Endopterygota</taxon>
        <taxon>Coleoptera</taxon>
        <taxon>Polyphaga</taxon>
        <taxon>Cucujiformia</taxon>
        <taxon>Chrysomeloidea</taxon>
        <taxon>Cerambycidae</taxon>
        <taxon>Lamiinae</taxon>
        <taxon>Monochamini</taxon>
        <taxon>Molorchus</taxon>
    </lineage>
</organism>
<dbReference type="Pfam" id="PF00379">
    <property type="entry name" value="Chitin_bind_4"/>
    <property type="match status" value="1"/>
</dbReference>
<evidence type="ECO:0000256" key="4">
    <source>
        <dbReference type="SAM" id="SignalP"/>
    </source>
</evidence>
<feature type="region of interest" description="Disordered" evidence="3">
    <location>
        <begin position="118"/>
        <end position="158"/>
    </location>
</feature>
<feature type="signal peptide" evidence="4">
    <location>
        <begin position="1"/>
        <end position="16"/>
    </location>
</feature>
<evidence type="ECO:0000256" key="2">
    <source>
        <dbReference type="PROSITE-ProRule" id="PRU00497"/>
    </source>
</evidence>
<keyword evidence="6" id="KW-1185">Reference proteome</keyword>
<reference evidence="5" key="1">
    <citation type="journal article" date="2023" name="Insect Mol. Biol.">
        <title>Genome sequencing provides insights into the evolution of gene families encoding plant cell wall-degrading enzymes in longhorned beetles.</title>
        <authorList>
            <person name="Shin N.R."/>
            <person name="Okamura Y."/>
            <person name="Kirsch R."/>
            <person name="Pauchet Y."/>
        </authorList>
    </citation>
    <scope>NUCLEOTIDE SEQUENCE</scope>
    <source>
        <strain evidence="5">MMC_N1</strain>
    </source>
</reference>
<proteinExistence type="predicted"/>
<keyword evidence="4" id="KW-0732">Signal</keyword>
<comment type="caution">
    <text evidence="5">The sequence shown here is derived from an EMBL/GenBank/DDBJ whole genome shotgun (WGS) entry which is preliminary data.</text>
</comment>
<dbReference type="InterPro" id="IPR000618">
    <property type="entry name" value="Insect_cuticle"/>
</dbReference>
<evidence type="ECO:0000256" key="1">
    <source>
        <dbReference type="ARBA" id="ARBA00022460"/>
    </source>
</evidence>
<feature type="chain" id="PRO_5046183299" evidence="4">
    <location>
        <begin position="17"/>
        <end position="158"/>
    </location>
</feature>
<feature type="compositionally biased region" description="Basic and acidic residues" evidence="3">
    <location>
        <begin position="147"/>
        <end position="158"/>
    </location>
</feature>
<dbReference type="EMBL" id="JAPWTJ010000010">
    <property type="protein sequence ID" value="KAJ8985685.1"/>
    <property type="molecule type" value="Genomic_DNA"/>
</dbReference>
<feature type="compositionally biased region" description="Polar residues" evidence="3">
    <location>
        <begin position="30"/>
        <end position="39"/>
    </location>
</feature>
<evidence type="ECO:0000256" key="3">
    <source>
        <dbReference type="SAM" id="MobiDB-lite"/>
    </source>
</evidence>
<feature type="compositionally biased region" description="Gly residues" evidence="3">
    <location>
        <begin position="126"/>
        <end position="135"/>
    </location>
</feature>
<evidence type="ECO:0000313" key="6">
    <source>
        <dbReference type="Proteomes" id="UP001162164"/>
    </source>
</evidence>
<dbReference type="InterPro" id="IPR051217">
    <property type="entry name" value="Insect_Cuticle_Struc_Prot"/>
</dbReference>
<dbReference type="PANTHER" id="PTHR12236:SF96">
    <property type="entry name" value="PUPAL CUTICLE PROTEIN EDG-84A-LIKE PROTEIN"/>
    <property type="match status" value="1"/>
</dbReference>
<keyword evidence="1 2" id="KW-0193">Cuticle</keyword>
<dbReference type="PANTHER" id="PTHR12236">
    <property type="entry name" value="STRUCTURAL CONTITUENT OF CUTICLE"/>
    <property type="match status" value="1"/>
</dbReference>
<dbReference type="PROSITE" id="PS51155">
    <property type="entry name" value="CHIT_BIND_RR_2"/>
    <property type="match status" value="1"/>
</dbReference>